<dbReference type="InterPro" id="IPR032466">
    <property type="entry name" value="Metal_Hydrolase"/>
</dbReference>
<organism evidence="7 8">
    <name type="scientific">Streptomyces rugosispiralis</name>
    <dbReference type="NCBI Taxonomy" id="2967341"/>
    <lineage>
        <taxon>Bacteria</taxon>
        <taxon>Bacillati</taxon>
        <taxon>Actinomycetota</taxon>
        <taxon>Actinomycetes</taxon>
        <taxon>Kitasatosporales</taxon>
        <taxon>Streptomycetaceae</taxon>
        <taxon>Streptomyces</taxon>
    </lineage>
</organism>
<sequence length="321" mass="34742">MIPDVIDVHAHFTPPTTPEEREARWHAMREARFLAPEPYQWTVDGTLDYMDRAGVAMQLLSNIPKTPDALRASNDYGASVVADHPARFGLLAALPTDAPAVALAEIERASSELHADGFAVTCHYNGVYLGDASLEPVWAELDRRGSTVFAHPDAYAPASMGRPSPLLEVAFETARTVIDMLYAGIFRRFPNMRLIVAHCGGALPALSGRLHLLGTEAWVPNTNGLTQSEIRDHLARLYLDTAATGTIHTLAPALAMTSPEHIVYGSDSGVPCSTEHTLESNRHAVADFTGLPRDQLEAIGRNALPLFPRAAARVGRQVTTA</sequence>
<comment type="catalytic activity">
    <reaction evidence="4">
        <text>6-methylsalicylate + H(+) = 3-methylphenol + CO2</text>
        <dbReference type="Rhea" id="RHEA:23112"/>
        <dbReference type="ChEBI" id="CHEBI:15378"/>
        <dbReference type="ChEBI" id="CHEBI:16526"/>
        <dbReference type="ChEBI" id="CHEBI:17231"/>
        <dbReference type="ChEBI" id="CHEBI:36658"/>
        <dbReference type="EC" id="4.1.1.52"/>
    </reaction>
    <physiologicalReaction direction="left-to-right" evidence="4">
        <dbReference type="Rhea" id="RHEA:23113"/>
    </physiologicalReaction>
</comment>
<dbReference type="Proteomes" id="UP001204746">
    <property type="component" value="Unassembled WGS sequence"/>
</dbReference>
<dbReference type="PANTHER" id="PTHR21240">
    <property type="entry name" value="2-AMINO-3-CARBOXYLMUCONATE-6-SEMIALDEHYDE DECARBOXYLASE"/>
    <property type="match status" value="1"/>
</dbReference>
<dbReference type="SUPFAM" id="SSF51556">
    <property type="entry name" value="Metallo-dependent hydrolases"/>
    <property type="match status" value="1"/>
</dbReference>
<evidence type="ECO:0000256" key="2">
    <source>
        <dbReference type="ARBA" id="ARBA00022833"/>
    </source>
</evidence>
<keyword evidence="3" id="KW-0456">Lyase</keyword>
<dbReference type="InterPro" id="IPR032465">
    <property type="entry name" value="ACMSD"/>
</dbReference>
<evidence type="ECO:0000256" key="3">
    <source>
        <dbReference type="ARBA" id="ARBA00023239"/>
    </source>
</evidence>
<dbReference type="RefSeq" id="WP_256653390.1">
    <property type="nucleotide sequence ID" value="NZ_JANIAA010000026.1"/>
</dbReference>
<comment type="caution">
    <text evidence="7">The sequence shown here is derived from an EMBL/GenBank/DDBJ whole genome shotgun (WGS) entry which is preliminary data.</text>
</comment>
<dbReference type="EC" id="4.1.1.52" evidence="5"/>
<keyword evidence="1" id="KW-0479">Metal-binding</keyword>
<dbReference type="InterPro" id="IPR006680">
    <property type="entry name" value="Amidohydro-rel"/>
</dbReference>
<accession>A0ABT1V5G2</accession>
<keyword evidence="8" id="KW-1185">Reference proteome</keyword>
<dbReference type="PANTHER" id="PTHR21240:SF29">
    <property type="entry name" value="AMIDOHYDROLASE-RELATED DOMAIN-CONTAINING PROTEIN"/>
    <property type="match status" value="1"/>
</dbReference>
<reference evidence="7 8" key="1">
    <citation type="submission" date="2022-07" db="EMBL/GenBank/DDBJ databases">
        <authorList>
            <person name="Phongsopitanun W."/>
            <person name="Tanasupawat S."/>
        </authorList>
    </citation>
    <scope>NUCLEOTIDE SEQUENCE [LARGE SCALE GENOMIC DNA]</scope>
    <source>
        <strain evidence="7 8">RCU-064</strain>
    </source>
</reference>
<dbReference type="EMBL" id="JANIAA010000026">
    <property type="protein sequence ID" value="MCQ8192532.1"/>
    <property type="molecule type" value="Genomic_DNA"/>
</dbReference>
<evidence type="ECO:0000256" key="1">
    <source>
        <dbReference type="ARBA" id="ARBA00022723"/>
    </source>
</evidence>
<name>A0ABT1V5G2_9ACTN</name>
<feature type="domain" description="Amidohydrolase-related" evidence="6">
    <location>
        <begin position="6"/>
        <end position="304"/>
    </location>
</feature>
<proteinExistence type="predicted"/>
<keyword evidence="2" id="KW-0862">Zinc</keyword>
<dbReference type="Pfam" id="PF04909">
    <property type="entry name" value="Amidohydro_2"/>
    <property type="match status" value="1"/>
</dbReference>
<gene>
    <name evidence="7" type="ORF">NP777_30490</name>
</gene>
<evidence type="ECO:0000313" key="8">
    <source>
        <dbReference type="Proteomes" id="UP001204746"/>
    </source>
</evidence>
<evidence type="ECO:0000256" key="5">
    <source>
        <dbReference type="ARBA" id="ARBA00038889"/>
    </source>
</evidence>
<evidence type="ECO:0000259" key="6">
    <source>
        <dbReference type="Pfam" id="PF04909"/>
    </source>
</evidence>
<evidence type="ECO:0000313" key="7">
    <source>
        <dbReference type="EMBL" id="MCQ8192532.1"/>
    </source>
</evidence>
<protein>
    <recommendedName>
        <fullName evidence="5">6-methylsalicylate decarboxylase</fullName>
        <ecNumber evidence="5">4.1.1.52</ecNumber>
    </recommendedName>
</protein>
<evidence type="ECO:0000256" key="4">
    <source>
        <dbReference type="ARBA" id="ARBA00036832"/>
    </source>
</evidence>
<dbReference type="Gene3D" id="3.20.20.140">
    <property type="entry name" value="Metal-dependent hydrolases"/>
    <property type="match status" value="1"/>
</dbReference>